<organism evidence="1 2">
    <name type="scientific">Sulfolobales Beppu filamentous virus 3</name>
    <dbReference type="NCBI Taxonomy" id="2493124"/>
    <lineage>
        <taxon>Viruses</taxon>
        <taxon>Adnaviria</taxon>
        <taxon>Zilligvirae</taxon>
        <taxon>Taleaviricota</taxon>
        <taxon>Tokiviricetes</taxon>
        <taxon>Ligamenvirales</taxon>
        <taxon>Lipothrixviridae</taxon>
        <taxon>Deltalipothrixvirus</taxon>
        <taxon>Deltalipothrixvirus beppuense</taxon>
        <taxon>Deltalipothrixvirus SBFV3</taxon>
    </lineage>
</organism>
<keyword evidence="2" id="KW-1185">Reference proteome</keyword>
<dbReference type="EMBL" id="MK064564">
    <property type="protein sequence ID" value="AZI75842.1"/>
    <property type="molecule type" value="Genomic_DNA"/>
</dbReference>
<evidence type="ECO:0000313" key="2">
    <source>
        <dbReference type="Proteomes" id="UP000269193"/>
    </source>
</evidence>
<name>A0A3Q8Q9W8_9VIRU</name>
<dbReference type="Proteomes" id="UP000269193">
    <property type="component" value="Segment"/>
</dbReference>
<sequence length="118" mass="14297">MSKHFFLEQKNVIIEIEDNVFQITNQKAMDPDWWYWLTVFINIKKNTVAVLYTEIPYDDYEGELYVLKTDKQKLKKLVNMLNNTKNIDDIRKVLQYLEDIFSEEKEVYDIFDFVLTTL</sequence>
<proteinExistence type="predicted"/>
<protein>
    <submittedName>
        <fullName evidence="1">Uncharacterized protein</fullName>
    </submittedName>
</protein>
<reference evidence="1 2" key="1">
    <citation type="journal article" date="2018" name="Environ. Microbiol.">
        <title>New archaeal viruses discovered by metagenomic analysis of viral communities in enrichment cultures.</title>
        <authorList>
            <person name="Liu Y."/>
            <person name="Brandt D."/>
            <person name="Ishino S."/>
            <person name="Ishino Y."/>
            <person name="Koonin E.V."/>
            <person name="Kalinowski J."/>
            <person name="Krupovic M."/>
            <person name="Prangishvili D."/>
        </authorList>
    </citation>
    <scope>NUCLEOTIDE SEQUENCE [LARGE SCALE GENOMIC DNA]</scope>
</reference>
<gene>
    <name evidence="1" type="ORF">SBFV3_gp07</name>
</gene>
<accession>A0A3Q8Q9W8</accession>
<evidence type="ECO:0000313" key="1">
    <source>
        <dbReference type="EMBL" id="AZI75842.1"/>
    </source>
</evidence>